<name>A0A8S2AJZ4_ARAAE</name>
<dbReference type="AlphaFoldDB" id="A0A8S2AJZ4"/>
<dbReference type="EMBL" id="LR999455">
    <property type="protein sequence ID" value="CAE6074059.1"/>
    <property type="molecule type" value="Genomic_DNA"/>
</dbReference>
<feature type="region of interest" description="Disordered" evidence="1">
    <location>
        <begin position="1"/>
        <end position="65"/>
    </location>
</feature>
<reference evidence="2" key="1">
    <citation type="submission" date="2021-01" db="EMBL/GenBank/DDBJ databases">
        <authorList>
            <person name="Bezrukov I."/>
        </authorList>
    </citation>
    <scope>NUCLEOTIDE SEQUENCE</scope>
</reference>
<proteinExistence type="predicted"/>
<evidence type="ECO:0000313" key="3">
    <source>
        <dbReference type="Proteomes" id="UP000682877"/>
    </source>
</evidence>
<feature type="compositionally biased region" description="Polar residues" evidence="1">
    <location>
        <begin position="1"/>
        <end position="18"/>
    </location>
</feature>
<gene>
    <name evidence="2" type="ORF">AARE701A_LOCUS12375</name>
</gene>
<organism evidence="2 3">
    <name type="scientific">Arabidopsis arenosa</name>
    <name type="common">Sand rock-cress</name>
    <name type="synonym">Cardaminopsis arenosa</name>
    <dbReference type="NCBI Taxonomy" id="38785"/>
    <lineage>
        <taxon>Eukaryota</taxon>
        <taxon>Viridiplantae</taxon>
        <taxon>Streptophyta</taxon>
        <taxon>Embryophyta</taxon>
        <taxon>Tracheophyta</taxon>
        <taxon>Spermatophyta</taxon>
        <taxon>Magnoliopsida</taxon>
        <taxon>eudicotyledons</taxon>
        <taxon>Gunneridae</taxon>
        <taxon>Pentapetalae</taxon>
        <taxon>rosids</taxon>
        <taxon>malvids</taxon>
        <taxon>Brassicales</taxon>
        <taxon>Brassicaceae</taxon>
        <taxon>Camelineae</taxon>
        <taxon>Arabidopsis</taxon>
    </lineage>
</organism>
<sequence>MLETLNAFTNDQKKSPANRQPIGTEEAKKRPSCPEEELAIPEPESAQPLPFCEEPEMLQEKAESNIKQNVETQPDTSVQEQMKNNLRSILPFPGMFVKAHEKQVKDAIPNARRSYAFANPFDYGSKEYMDQPRSKMKESKERDLDLRSNPFQVEGDDMIMHEQGAEEELEHELNHTSFNSIELGTTHRINLEKELELGPDEALIIQTGLMTWSKAKKMIFEVGERLPCSIKGNPPDTLLEQRNIPKVLKHP</sequence>
<evidence type="ECO:0000256" key="1">
    <source>
        <dbReference type="SAM" id="MobiDB-lite"/>
    </source>
</evidence>
<dbReference type="Proteomes" id="UP000682877">
    <property type="component" value="Chromosome 5"/>
</dbReference>
<evidence type="ECO:0000313" key="2">
    <source>
        <dbReference type="EMBL" id="CAE6074059.1"/>
    </source>
</evidence>
<protein>
    <submittedName>
        <fullName evidence="2">Uncharacterized protein</fullName>
    </submittedName>
</protein>
<accession>A0A8S2AJZ4</accession>
<keyword evidence="3" id="KW-1185">Reference proteome</keyword>